<evidence type="ECO:0000256" key="1">
    <source>
        <dbReference type="SAM" id="MobiDB-lite"/>
    </source>
</evidence>
<dbReference type="RefSeq" id="WP_203792416.1">
    <property type="nucleotide sequence ID" value="NZ_BAAAQE010000090.1"/>
</dbReference>
<evidence type="ECO:0000313" key="3">
    <source>
        <dbReference type="Proteomes" id="UP000612282"/>
    </source>
</evidence>
<evidence type="ECO:0000313" key="2">
    <source>
        <dbReference type="EMBL" id="GID51685.1"/>
    </source>
</evidence>
<accession>A0ABQ3WZI0</accession>
<feature type="region of interest" description="Disordered" evidence="1">
    <location>
        <begin position="1"/>
        <end position="22"/>
    </location>
</feature>
<sequence>MMDVLSGQPDLVNSARPDGQSRYAPLHQAAHGGATVGVVRELIMKGAWRGLREAKGERPIDIAKRRGHDHLLGTLEPPDKLGLNEATLATIQQRFHAVIKSRVGTILQHHKIRLPELEVLRELDRPQLWFPVPYMNGGFWFNLETNSGSAKLVSLSWSRDVPDSERRHEITATNTLGQKFPSESRDMARV</sequence>
<dbReference type="EMBL" id="BOMG01000003">
    <property type="protein sequence ID" value="GID51685.1"/>
    <property type="molecule type" value="Genomic_DNA"/>
</dbReference>
<name>A0ABQ3WZI0_9ACTN</name>
<organism evidence="2 3">
    <name type="scientific">Actinoplanes couchii</name>
    <dbReference type="NCBI Taxonomy" id="403638"/>
    <lineage>
        <taxon>Bacteria</taxon>
        <taxon>Bacillati</taxon>
        <taxon>Actinomycetota</taxon>
        <taxon>Actinomycetes</taxon>
        <taxon>Micromonosporales</taxon>
        <taxon>Micromonosporaceae</taxon>
        <taxon>Actinoplanes</taxon>
    </lineage>
</organism>
<dbReference type="Proteomes" id="UP000612282">
    <property type="component" value="Unassembled WGS sequence"/>
</dbReference>
<dbReference type="SUPFAM" id="SSF48403">
    <property type="entry name" value="Ankyrin repeat"/>
    <property type="match status" value="1"/>
</dbReference>
<reference evidence="2 3" key="1">
    <citation type="submission" date="2021-01" db="EMBL/GenBank/DDBJ databases">
        <title>Whole genome shotgun sequence of Actinoplanes couchii NBRC 106145.</title>
        <authorList>
            <person name="Komaki H."/>
            <person name="Tamura T."/>
        </authorList>
    </citation>
    <scope>NUCLEOTIDE SEQUENCE [LARGE SCALE GENOMIC DNA]</scope>
    <source>
        <strain evidence="2 3">NBRC 106145</strain>
    </source>
</reference>
<comment type="caution">
    <text evidence="2">The sequence shown here is derived from an EMBL/GenBank/DDBJ whole genome shotgun (WGS) entry which is preliminary data.</text>
</comment>
<evidence type="ECO:0008006" key="4">
    <source>
        <dbReference type="Google" id="ProtNLM"/>
    </source>
</evidence>
<gene>
    <name evidence="2" type="ORF">Aco03nite_000890</name>
</gene>
<dbReference type="Gene3D" id="1.25.40.20">
    <property type="entry name" value="Ankyrin repeat-containing domain"/>
    <property type="match status" value="1"/>
</dbReference>
<proteinExistence type="predicted"/>
<protein>
    <recommendedName>
        <fullName evidence="4">Ankyrin</fullName>
    </recommendedName>
</protein>
<dbReference type="InterPro" id="IPR036770">
    <property type="entry name" value="Ankyrin_rpt-contain_sf"/>
</dbReference>
<keyword evidence="3" id="KW-1185">Reference proteome</keyword>